<dbReference type="InterPro" id="IPR004556">
    <property type="entry name" value="HemK-like"/>
</dbReference>
<dbReference type="PANTHER" id="PTHR18895">
    <property type="entry name" value="HEMK METHYLTRANSFERASE"/>
    <property type="match status" value="1"/>
</dbReference>
<dbReference type="NCBIfam" id="TIGR00536">
    <property type="entry name" value="hemK_fam"/>
    <property type="match status" value="1"/>
</dbReference>
<keyword evidence="3" id="KW-0808">Transferase</keyword>
<protein>
    <recommendedName>
        <fullName evidence="1">peptide chain release factor N(5)-glutamine methyltransferase</fullName>
        <ecNumber evidence="1">2.1.1.297</ecNumber>
    </recommendedName>
</protein>
<dbReference type="InterPro" id="IPR029063">
    <property type="entry name" value="SAM-dependent_MTases_sf"/>
</dbReference>
<organism evidence="7 8">
    <name type="scientific">Nocardia rhamnosiphila</name>
    <dbReference type="NCBI Taxonomy" id="426716"/>
    <lineage>
        <taxon>Bacteria</taxon>
        <taxon>Bacillati</taxon>
        <taxon>Actinomycetota</taxon>
        <taxon>Actinomycetes</taxon>
        <taxon>Mycobacteriales</taxon>
        <taxon>Nocardiaceae</taxon>
        <taxon>Nocardia</taxon>
    </lineage>
</organism>
<dbReference type="InterPro" id="IPR007848">
    <property type="entry name" value="Small_mtfrase_dom"/>
</dbReference>
<dbReference type="Proteomes" id="UP001550628">
    <property type="component" value="Unassembled WGS sequence"/>
</dbReference>
<evidence type="ECO:0000256" key="5">
    <source>
        <dbReference type="ARBA" id="ARBA00048391"/>
    </source>
</evidence>
<evidence type="ECO:0000256" key="3">
    <source>
        <dbReference type="ARBA" id="ARBA00022679"/>
    </source>
</evidence>
<feature type="domain" description="Methyltransferase small" evidence="6">
    <location>
        <begin position="88"/>
        <end position="172"/>
    </location>
</feature>
<accession>A0ABV2WQE8</accession>
<gene>
    <name evidence="7" type="ORF">ABZ510_14555</name>
</gene>
<dbReference type="Pfam" id="PF05175">
    <property type="entry name" value="MTS"/>
    <property type="match status" value="1"/>
</dbReference>
<evidence type="ECO:0000313" key="7">
    <source>
        <dbReference type="EMBL" id="MEU1953082.1"/>
    </source>
</evidence>
<dbReference type="NCBIfam" id="TIGR03704">
    <property type="entry name" value="PrmC_rel_meth"/>
    <property type="match status" value="1"/>
</dbReference>
<dbReference type="RefSeq" id="WP_356954009.1">
    <property type="nucleotide sequence ID" value="NZ_JBEYBD010000001.1"/>
</dbReference>
<dbReference type="CDD" id="cd02440">
    <property type="entry name" value="AdoMet_MTases"/>
    <property type="match status" value="1"/>
</dbReference>
<keyword evidence="8" id="KW-1185">Reference proteome</keyword>
<sequence>MTAFDTAEITRRLRAAGCVFAEEEARLLSEAATSDEELAALLARRIAGAPLEHLLGWVQFRGLRVGVRDGVFVPRQRSALLVDEALTLATNHPVRTVVDLCCGSGALGLALRTGLGSRPVELVAADIDPVAVACARDNLAAVGGRVRQGDLFDALPEELRGRIDILLANTPYVPSGLIARLPPEARDHEPQVALDGGPDGLTLARRTAAAAAGWLAPGGSVLIEIGIDQVPAATDLLTAGGLTARIVRSPDLDATVAVGRRPALLPAGELVHRVVDADGVQEQIP</sequence>
<dbReference type="Gene3D" id="3.40.50.150">
    <property type="entry name" value="Vaccinia Virus protein VP39"/>
    <property type="match status" value="1"/>
</dbReference>
<evidence type="ECO:0000256" key="4">
    <source>
        <dbReference type="ARBA" id="ARBA00022691"/>
    </source>
</evidence>
<dbReference type="InterPro" id="IPR022446">
    <property type="entry name" value="MeTrfrase_put"/>
</dbReference>
<evidence type="ECO:0000256" key="2">
    <source>
        <dbReference type="ARBA" id="ARBA00022603"/>
    </source>
</evidence>
<comment type="caution">
    <text evidence="7">The sequence shown here is derived from an EMBL/GenBank/DDBJ whole genome shotgun (WGS) entry which is preliminary data.</text>
</comment>
<keyword evidence="4" id="KW-0949">S-adenosyl-L-methionine</keyword>
<reference evidence="7 8" key="1">
    <citation type="submission" date="2024-06" db="EMBL/GenBank/DDBJ databases">
        <title>The Natural Products Discovery Center: Release of the First 8490 Sequenced Strains for Exploring Actinobacteria Biosynthetic Diversity.</title>
        <authorList>
            <person name="Kalkreuter E."/>
            <person name="Kautsar S.A."/>
            <person name="Yang D."/>
            <person name="Bader C.D."/>
            <person name="Teijaro C.N."/>
            <person name="Fluegel L."/>
            <person name="Davis C.M."/>
            <person name="Simpson J.R."/>
            <person name="Lauterbach L."/>
            <person name="Steele A.D."/>
            <person name="Gui C."/>
            <person name="Meng S."/>
            <person name="Li G."/>
            <person name="Viehrig K."/>
            <person name="Ye F."/>
            <person name="Su P."/>
            <person name="Kiefer A.F."/>
            <person name="Nichols A."/>
            <person name="Cepeda A.J."/>
            <person name="Yan W."/>
            <person name="Fan B."/>
            <person name="Jiang Y."/>
            <person name="Adhikari A."/>
            <person name="Zheng C.-J."/>
            <person name="Schuster L."/>
            <person name="Cowan T.M."/>
            <person name="Smanski M.J."/>
            <person name="Chevrette M.G."/>
            <person name="De Carvalho L.P.S."/>
            <person name="Shen B."/>
        </authorList>
    </citation>
    <scope>NUCLEOTIDE SEQUENCE [LARGE SCALE GENOMIC DNA]</scope>
    <source>
        <strain evidence="7 8">NPDC019708</strain>
    </source>
</reference>
<dbReference type="PANTHER" id="PTHR18895:SF74">
    <property type="entry name" value="MTRF1L RELEASE FACTOR GLUTAMINE METHYLTRANSFERASE"/>
    <property type="match status" value="1"/>
</dbReference>
<evidence type="ECO:0000259" key="6">
    <source>
        <dbReference type="Pfam" id="PF05175"/>
    </source>
</evidence>
<comment type="catalytic activity">
    <reaction evidence="5">
        <text>L-glutaminyl-[peptide chain release factor] + S-adenosyl-L-methionine = N(5)-methyl-L-glutaminyl-[peptide chain release factor] + S-adenosyl-L-homocysteine + H(+)</text>
        <dbReference type="Rhea" id="RHEA:42896"/>
        <dbReference type="Rhea" id="RHEA-COMP:10271"/>
        <dbReference type="Rhea" id="RHEA-COMP:10272"/>
        <dbReference type="ChEBI" id="CHEBI:15378"/>
        <dbReference type="ChEBI" id="CHEBI:30011"/>
        <dbReference type="ChEBI" id="CHEBI:57856"/>
        <dbReference type="ChEBI" id="CHEBI:59789"/>
        <dbReference type="ChEBI" id="CHEBI:61891"/>
        <dbReference type="EC" id="2.1.1.297"/>
    </reaction>
</comment>
<keyword evidence="2" id="KW-0489">Methyltransferase</keyword>
<dbReference type="InterPro" id="IPR050320">
    <property type="entry name" value="N5-glutamine_MTase"/>
</dbReference>
<evidence type="ECO:0000256" key="1">
    <source>
        <dbReference type="ARBA" id="ARBA00012771"/>
    </source>
</evidence>
<dbReference type="SUPFAM" id="SSF53335">
    <property type="entry name" value="S-adenosyl-L-methionine-dependent methyltransferases"/>
    <property type="match status" value="1"/>
</dbReference>
<dbReference type="EMBL" id="JBEYBF010000008">
    <property type="protein sequence ID" value="MEU1953082.1"/>
    <property type="molecule type" value="Genomic_DNA"/>
</dbReference>
<evidence type="ECO:0000313" key="8">
    <source>
        <dbReference type="Proteomes" id="UP001550628"/>
    </source>
</evidence>
<proteinExistence type="predicted"/>
<name>A0ABV2WQE8_9NOCA</name>
<dbReference type="EC" id="2.1.1.297" evidence="1"/>